<gene>
    <name evidence="2" type="ORF">ARMGADRAFT_294517</name>
</gene>
<keyword evidence="3" id="KW-1185">Reference proteome</keyword>
<dbReference type="InParanoid" id="A0A2H3DH78"/>
<dbReference type="EMBL" id="KZ293664">
    <property type="protein sequence ID" value="PBK90822.1"/>
    <property type="molecule type" value="Genomic_DNA"/>
</dbReference>
<evidence type="ECO:0000256" key="1">
    <source>
        <dbReference type="SAM" id="Phobius"/>
    </source>
</evidence>
<feature type="transmembrane region" description="Helical" evidence="1">
    <location>
        <begin position="49"/>
        <end position="71"/>
    </location>
</feature>
<accession>A0A2H3DH78</accession>
<evidence type="ECO:0000313" key="2">
    <source>
        <dbReference type="EMBL" id="PBK90822.1"/>
    </source>
</evidence>
<dbReference type="AlphaFoldDB" id="A0A2H3DH78"/>
<feature type="transmembrane region" description="Helical" evidence="1">
    <location>
        <begin position="22"/>
        <end position="40"/>
    </location>
</feature>
<keyword evidence="1" id="KW-1133">Transmembrane helix</keyword>
<evidence type="ECO:0000313" key="3">
    <source>
        <dbReference type="Proteomes" id="UP000217790"/>
    </source>
</evidence>
<keyword evidence="1" id="KW-0472">Membrane</keyword>
<reference evidence="3" key="1">
    <citation type="journal article" date="2017" name="Nat. Ecol. Evol.">
        <title>Genome expansion and lineage-specific genetic innovations in the forest pathogenic fungi Armillaria.</title>
        <authorList>
            <person name="Sipos G."/>
            <person name="Prasanna A.N."/>
            <person name="Walter M.C."/>
            <person name="O'Connor E."/>
            <person name="Balint B."/>
            <person name="Krizsan K."/>
            <person name="Kiss B."/>
            <person name="Hess J."/>
            <person name="Varga T."/>
            <person name="Slot J."/>
            <person name="Riley R."/>
            <person name="Boka B."/>
            <person name="Rigling D."/>
            <person name="Barry K."/>
            <person name="Lee J."/>
            <person name="Mihaltcheva S."/>
            <person name="LaButti K."/>
            <person name="Lipzen A."/>
            <person name="Waldron R."/>
            <person name="Moloney N.M."/>
            <person name="Sperisen C."/>
            <person name="Kredics L."/>
            <person name="Vagvoelgyi C."/>
            <person name="Patrignani A."/>
            <person name="Fitzpatrick D."/>
            <person name="Nagy I."/>
            <person name="Doyle S."/>
            <person name="Anderson J.B."/>
            <person name="Grigoriev I.V."/>
            <person name="Gueldener U."/>
            <person name="Muensterkoetter M."/>
            <person name="Nagy L.G."/>
        </authorList>
    </citation>
    <scope>NUCLEOTIDE SEQUENCE [LARGE SCALE GENOMIC DNA]</scope>
    <source>
        <strain evidence="3">Ar21-2</strain>
    </source>
</reference>
<protein>
    <submittedName>
        <fullName evidence="2">Uncharacterized protein</fullName>
    </submittedName>
</protein>
<keyword evidence="1" id="KW-0812">Transmembrane</keyword>
<proteinExistence type="predicted"/>
<name>A0A2H3DH78_ARMGA</name>
<organism evidence="2 3">
    <name type="scientific">Armillaria gallica</name>
    <name type="common">Bulbous honey fungus</name>
    <name type="synonym">Armillaria bulbosa</name>
    <dbReference type="NCBI Taxonomy" id="47427"/>
    <lineage>
        <taxon>Eukaryota</taxon>
        <taxon>Fungi</taxon>
        <taxon>Dikarya</taxon>
        <taxon>Basidiomycota</taxon>
        <taxon>Agaricomycotina</taxon>
        <taxon>Agaricomycetes</taxon>
        <taxon>Agaricomycetidae</taxon>
        <taxon>Agaricales</taxon>
        <taxon>Marasmiineae</taxon>
        <taxon>Physalacriaceae</taxon>
        <taxon>Armillaria</taxon>
    </lineage>
</organism>
<dbReference type="Proteomes" id="UP000217790">
    <property type="component" value="Unassembled WGS sequence"/>
</dbReference>
<sequence>MTSLSLECPFGSLLRLGDRNPPPLFIFSISIFMSLLHWCIEACGHYRTLAYNILLWSTVVGCGIILFTNVLRL</sequence>